<dbReference type="RefSeq" id="XP_014178060.1">
    <property type="nucleotide sequence ID" value="XM_014322585.1"/>
</dbReference>
<dbReference type="InterPro" id="IPR008547">
    <property type="entry name" value="DUF829_TMEM53"/>
</dbReference>
<proteinExistence type="predicted"/>
<name>J4U8V2_TRIAS</name>
<evidence type="ECO:0000313" key="3">
    <source>
        <dbReference type="Proteomes" id="UP000002748"/>
    </source>
</evidence>
<dbReference type="OrthoDB" id="77878at2759"/>
<evidence type="ECO:0000256" key="1">
    <source>
        <dbReference type="SAM" id="MobiDB-lite"/>
    </source>
</evidence>
<dbReference type="GeneID" id="25987721"/>
<gene>
    <name evidence="2" type="ORF">A1Q1_04208</name>
</gene>
<reference evidence="2 3" key="1">
    <citation type="journal article" date="2012" name="Eukaryot. Cell">
        <title>Draft genome sequence of CBS 2479, the standard type strain of Trichosporon asahii.</title>
        <authorList>
            <person name="Yang R.Y."/>
            <person name="Li H.T."/>
            <person name="Zhu H."/>
            <person name="Zhou G.P."/>
            <person name="Wang M."/>
            <person name="Wang L."/>
        </authorList>
    </citation>
    <scope>NUCLEOTIDE SEQUENCE [LARGE SCALE GENOMIC DNA]</scope>
    <source>
        <strain evidence="3">ATCC 90039 / CBS 2479 / JCM 2466 / KCTC 7840 / NCYC 2677 / UAMH 7654</strain>
    </source>
</reference>
<accession>J4U8V2</accession>
<dbReference type="Proteomes" id="UP000002748">
    <property type="component" value="Unassembled WGS sequence"/>
</dbReference>
<sequence length="134" mass="15362">MCSWFWLLSTIDKWRRGRALRVHGTDRPRGPLAKSSDAHNDKRWLGPEVRRTYVYSDEDALIKSSDVEAHAAEAEARGFVVRREKFTSPHVAHARDDPERYWRIAKETFTGTDPVEDTQPEADAVSQPEAEVTL</sequence>
<dbReference type="AlphaFoldDB" id="J4U8V2"/>
<dbReference type="EMBL" id="ALBS01000266">
    <property type="protein sequence ID" value="EJT46965.1"/>
    <property type="molecule type" value="Genomic_DNA"/>
</dbReference>
<feature type="region of interest" description="Disordered" evidence="1">
    <location>
        <begin position="109"/>
        <end position="134"/>
    </location>
</feature>
<dbReference type="VEuPathDB" id="FungiDB:A1Q1_04208"/>
<evidence type="ECO:0000313" key="2">
    <source>
        <dbReference type="EMBL" id="EJT46965.1"/>
    </source>
</evidence>
<comment type="caution">
    <text evidence="2">The sequence shown here is derived from an EMBL/GenBank/DDBJ whole genome shotgun (WGS) entry which is preliminary data.</text>
</comment>
<dbReference type="Pfam" id="PF05705">
    <property type="entry name" value="DUF829"/>
    <property type="match status" value="1"/>
</dbReference>
<dbReference type="KEGG" id="tasa:A1Q1_04208"/>
<organism evidence="2 3">
    <name type="scientific">Trichosporon asahii var. asahii (strain ATCC 90039 / CBS 2479 / JCM 2466 / KCTC 7840 / NBRC 103889/ NCYC 2677 / UAMH 7654)</name>
    <name type="common">Yeast</name>
    <dbReference type="NCBI Taxonomy" id="1186058"/>
    <lineage>
        <taxon>Eukaryota</taxon>
        <taxon>Fungi</taxon>
        <taxon>Dikarya</taxon>
        <taxon>Basidiomycota</taxon>
        <taxon>Agaricomycotina</taxon>
        <taxon>Tremellomycetes</taxon>
        <taxon>Trichosporonales</taxon>
        <taxon>Trichosporonaceae</taxon>
        <taxon>Trichosporon</taxon>
    </lineage>
</organism>
<protein>
    <submittedName>
        <fullName evidence="2">Uncharacterized protein</fullName>
    </submittedName>
</protein>
<dbReference type="HOGENOM" id="CLU_1897671_0_0_1"/>